<protein>
    <recommendedName>
        <fullName evidence="4">DUF1311 domain-containing protein</fullName>
    </recommendedName>
</protein>
<feature type="chain" id="PRO_5047295278" description="DUF1311 domain-containing protein" evidence="1">
    <location>
        <begin position="23"/>
        <end position="160"/>
    </location>
</feature>
<proteinExistence type="predicted"/>
<gene>
    <name evidence="2" type="ORF">NWE73_12770</name>
</gene>
<evidence type="ECO:0008006" key="4">
    <source>
        <dbReference type="Google" id="ProtNLM"/>
    </source>
</evidence>
<reference evidence="2" key="1">
    <citation type="submission" date="2022-08" db="EMBL/GenBank/DDBJ databases">
        <title>Novel Bdellovibrio Species Isolated from Svalbard: Designation Bdellovibrio svalbardensis.</title>
        <authorList>
            <person name="Mitchell R.J."/>
            <person name="Choi S.Y."/>
        </authorList>
    </citation>
    <scope>NUCLEOTIDE SEQUENCE</scope>
    <source>
        <strain evidence="2">PAP01</strain>
    </source>
</reference>
<dbReference type="EMBL" id="JANRMI010000003">
    <property type="protein sequence ID" value="MDG0817246.1"/>
    <property type="molecule type" value="Genomic_DNA"/>
</dbReference>
<dbReference type="Proteomes" id="UP001152321">
    <property type="component" value="Unassembled WGS sequence"/>
</dbReference>
<organism evidence="2 3">
    <name type="scientific">Bdellovibrio svalbardensis</name>
    <dbReference type="NCBI Taxonomy" id="2972972"/>
    <lineage>
        <taxon>Bacteria</taxon>
        <taxon>Pseudomonadati</taxon>
        <taxon>Bdellovibrionota</taxon>
        <taxon>Bdellovibrionia</taxon>
        <taxon>Bdellovibrionales</taxon>
        <taxon>Pseudobdellovibrionaceae</taxon>
        <taxon>Bdellovibrio</taxon>
    </lineage>
</organism>
<sequence length="160" mass="17822">MKHLFLFSIFVILALAIQHAKAADDNSVGATTITCSTSVINSVYIPKLREVADWSDDELRPYAVQLCKLEKQREALQKSIKARADELRTTNWRICKEVIPGNPNPTPDECRIAYAQTINSLIDHCIAVVNMGHNPHNVQLFINPVKVEVACLKGVNTALQ</sequence>
<dbReference type="RefSeq" id="WP_277578721.1">
    <property type="nucleotide sequence ID" value="NZ_JANRMI010000003.1"/>
</dbReference>
<keyword evidence="3" id="KW-1185">Reference proteome</keyword>
<feature type="signal peptide" evidence="1">
    <location>
        <begin position="1"/>
        <end position="22"/>
    </location>
</feature>
<evidence type="ECO:0000256" key="1">
    <source>
        <dbReference type="SAM" id="SignalP"/>
    </source>
</evidence>
<comment type="caution">
    <text evidence="2">The sequence shown here is derived from an EMBL/GenBank/DDBJ whole genome shotgun (WGS) entry which is preliminary data.</text>
</comment>
<evidence type="ECO:0000313" key="3">
    <source>
        <dbReference type="Proteomes" id="UP001152321"/>
    </source>
</evidence>
<evidence type="ECO:0000313" key="2">
    <source>
        <dbReference type="EMBL" id="MDG0817246.1"/>
    </source>
</evidence>
<accession>A0ABT6DN47</accession>
<name>A0ABT6DN47_9BACT</name>
<keyword evidence="1" id="KW-0732">Signal</keyword>